<reference evidence="2" key="1">
    <citation type="submission" date="2022-06" db="EMBL/GenBank/DDBJ databases">
        <authorList>
            <person name="Andreotti S."/>
            <person name="Wyler E."/>
        </authorList>
    </citation>
    <scope>NUCLEOTIDE SEQUENCE</scope>
</reference>
<organism evidence="2 3">
    <name type="scientific">Phodopus roborovskii</name>
    <name type="common">Roborovski's desert hamster</name>
    <name type="synonym">Cricetulus roborovskii</name>
    <dbReference type="NCBI Taxonomy" id="109678"/>
    <lineage>
        <taxon>Eukaryota</taxon>
        <taxon>Metazoa</taxon>
        <taxon>Chordata</taxon>
        <taxon>Craniata</taxon>
        <taxon>Vertebrata</taxon>
        <taxon>Euteleostomi</taxon>
        <taxon>Mammalia</taxon>
        <taxon>Eutheria</taxon>
        <taxon>Euarchontoglires</taxon>
        <taxon>Glires</taxon>
        <taxon>Rodentia</taxon>
        <taxon>Myomorpha</taxon>
        <taxon>Muroidea</taxon>
        <taxon>Cricetidae</taxon>
        <taxon>Cricetinae</taxon>
        <taxon>Phodopus</taxon>
    </lineage>
</organism>
<accession>A0AAU9Z146</accession>
<dbReference type="EMBL" id="CALSGD010000997">
    <property type="protein sequence ID" value="CAH6780407.1"/>
    <property type="molecule type" value="Genomic_DNA"/>
</dbReference>
<evidence type="ECO:0000313" key="3">
    <source>
        <dbReference type="Proteomes" id="UP001152836"/>
    </source>
</evidence>
<feature type="region of interest" description="Disordered" evidence="1">
    <location>
        <begin position="179"/>
        <end position="216"/>
    </location>
</feature>
<keyword evidence="3" id="KW-1185">Reference proteome</keyword>
<dbReference type="Proteomes" id="UP001152836">
    <property type="component" value="Unassembled WGS sequence"/>
</dbReference>
<sequence>MSDKKKPDQGHCGSNGEDDGNRCRLLDRYSLEEIRLSLEWLILIASTTGFLAFQLITNAIFEEEYERDVAWIAKQSRSMSSIDEADDYMEDDDFEFEDIEDEEELQNQVEEAEGDRAEDEMPMEEGAAAATRLVDLGTCTFVPEYDLQENENKCKMFYFFCDPTFLVPVPVESEEAIECECEDADEEAAKEKEEDETEEPKGESKKNLDSAKGSLP</sequence>
<protein>
    <submittedName>
        <fullName evidence="2">Trap1a protein</fullName>
    </submittedName>
</protein>
<proteinExistence type="predicted"/>
<name>A0AAU9Z146_PHORO</name>
<evidence type="ECO:0000313" key="2">
    <source>
        <dbReference type="EMBL" id="CAH6780407.1"/>
    </source>
</evidence>
<dbReference type="AlphaFoldDB" id="A0AAU9Z146"/>
<gene>
    <name evidence="2" type="primary">Trap1a</name>
    <name evidence="2" type="ORF">PHOROB_LOCUS3791</name>
</gene>
<feature type="compositionally biased region" description="Basic and acidic residues" evidence="1">
    <location>
        <begin position="199"/>
        <end position="209"/>
    </location>
</feature>
<comment type="caution">
    <text evidence="2">The sequence shown here is derived from an EMBL/GenBank/DDBJ whole genome shotgun (WGS) entry which is preliminary data.</text>
</comment>
<evidence type="ECO:0000256" key="1">
    <source>
        <dbReference type="SAM" id="MobiDB-lite"/>
    </source>
</evidence>